<gene>
    <name evidence="1" type="ORF">NEMVEDRAFT_v1g1279</name>
</gene>
<evidence type="ECO:0008006" key="3">
    <source>
        <dbReference type="Google" id="ProtNLM"/>
    </source>
</evidence>
<dbReference type="PANTHER" id="PTHR10632">
    <property type="entry name" value="SULFIDE:QUINONE OXIDOREDUCTASE"/>
    <property type="match status" value="1"/>
</dbReference>
<dbReference type="InterPro" id="IPR015904">
    <property type="entry name" value="Sulphide_quinone_reductase"/>
</dbReference>
<name>A7T7V3_NEMVE</name>
<organism evidence="1 2">
    <name type="scientific">Nematostella vectensis</name>
    <name type="common">Starlet sea anemone</name>
    <dbReference type="NCBI Taxonomy" id="45351"/>
    <lineage>
        <taxon>Eukaryota</taxon>
        <taxon>Metazoa</taxon>
        <taxon>Cnidaria</taxon>
        <taxon>Anthozoa</taxon>
        <taxon>Hexacorallia</taxon>
        <taxon>Actiniaria</taxon>
        <taxon>Edwardsiidae</taxon>
        <taxon>Nematostella</taxon>
    </lineage>
</organism>
<dbReference type="eggNOG" id="KOG3851">
    <property type="taxonomic scope" value="Eukaryota"/>
</dbReference>
<proteinExistence type="predicted"/>
<dbReference type="HOGENOM" id="CLU_030742_2_1_1"/>
<dbReference type="GO" id="GO:0005739">
    <property type="term" value="C:mitochondrion"/>
    <property type="evidence" value="ECO:0000318"/>
    <property type="project" value="GO_Central"/>
</dbReference>
<feature type="non-terminal residue" evidence="1">
    <location>
        <position position="287"/>
    </location>
</feature>
<dbReference type="Gene3D" id="3.50.50.60">
    <property type="entry name" value="FAD/NAD(P)-binding domain"/>
    <property type="match status" value="2"/>
</dbReference>
<dbReference type="GO" id="GO:0071949">
    <property type="term" value="F:FAD binding"/>
    <property type="evidence" value="ECO:0000318"/>
    <property type="project" value="GO_Central"/>
</dbReference>
<dbReference type="AlphaFoldDB" id="A7T7V3"/>
<dbReference type="Proteomes" id="UP000001593">
    <property type="component" value="Unassembled WGS sequence"/>
</dbReference>
<dbReference type="GO" id="GO:0070224">
    <property type="term" value="F:sulfide:quinone oxidoreductase activity"/>
    <property type="evidence" value="ECO:0000318"/>
    <property type="project" value="GO_Central"/>
</dbReference>
<evidence type="ECO:0000313" key="2">
    <source>
        <dbReference type="Proteomes" id="UP000001593"/>
    </source>
</evidence>
<dbReference type="PANTHER" id="PTHR10632:SF2">
    <property type="entry name" value="SULFIDE:QUINONE OXIDOREDUCTASE, MITOCHONDRIAL"/>
    <property type="match status" value="1"/>
</dbReference>
<sequence>HYYQPLWTLVGGGIKPLEESAKPMTDVMPKICKWFKTRGKEFQPDKNLVILEDGTELSYEFLIIAVGLQLRFDMVKNLPEALGTPGIGSNYSAATVMDTWKNLQSFQGGNAIFTVPNTPIKCLGAPQKIMYITEDYLRQVRFDSGILILHIIQLQWKFFMPFILIIEKNNARHLGIFLLPVILLNSKCRIIINNNVHLGLALFRYDLLHVTPPMSPPECLRGSPVSDERGYVDVNKITTQHKTYENIFGIGDCTNSPNGKTAAAVAGQSGVLKANLYSLMEGKPMRA</sequence>
<dbReference type="EMBL" id="DS472333">
    <property type="protein sequence ID" value="EDO27945.1"/>
    <property type="molecule type" value="Genomic_DNA"/>
</dbReference>
<feature type="non-terminal residue" evidence="1">
    <location>
        <position position="1"/>
    </location>
</feature>
<keyword evidence="2" id="KW-1185">Reference proteome</keyword>
<evidence type="ECO:0000313" key="1">
    <source>
        <dbReference type="EMBL" id="EDO27945.1"/>
    </source>
</evidence>
<accession>A7T7V3</accession>
<dbReference type="GO" id="GO:0070221">
    <property type="term" value="P:sulfide oxidation, using sulfide:quinone oxidoreductase"/>
    <property type="evidence" value="ECO:0000318"/>
    <property type="project" value="GO_Central"/>
</dbReference>
<reference evidence="1 2" key="1">
    <citation type="journal article" date="2007" name="Science">
        <title>Sea anemone genome reveals ancestral eumetazoan gene repertoire and genomic organization.</title>
        <authorList>
            <person name="Putnam N.H."/>
            <person name="Srivastava M."/>
            <person name="Hellsten U."/>
            <person name="Dirks B."/>
            <person name="Chapman J."/>
            <person name="Salamov A."/>
            <person name="Terry A."/>
            <person name="Shapiro H."/>
            <person name="Lindquist E."/>
            <person name="Kapitonov V.V."/>
            <person name="Jurka J."/>
            <person name="Genikhovich G."/>
            <person name="Grigoriev I.V."/>
            <person name="Lucas S.M."/>
            <person name="Steele R.E."/>
            <person name="Finnerty J.R."/>
            <person name="Technau U."/>
            <person name="Martindale M.Q."/>
            <person name="Rokhsar D.S."/>
        </authorList>
    </citation>
    <scope>NUCLEOTIDE SEQUENCE [LARGE SCALE GENOMIC DNA]</scope>
    <source>
        <strain evidence="2">CH2 X CH6</strain>
    </source>
</reference>
<dbReference type="SUPFAM" id="SSF51905">
    <property type="entry name" value="FAD/NAD(P)-binding domain"/>
    <property type="match status" value="2"/>
</dbReference>
<dbReference type="InParanoid" id="A7T7V3"/>
<dbReference type="OMA" id="YKPAFMY"/>
<protein>
    <recommendedName>
        <fullName evidence="3">FAD/NAD(P)-binding domain-containing protein</fullName>
    </recommendedName>
</protein>
<dbReference type="PhylomeDB" id="A7T7V3"/>
<dbReference type="STRING" id="45351.A7T7V3"/>
<dbReference type="InterPro" id="IPR036188">
    <property type="entry name" value="FAD/NAD-bd_sf"/>
</dbReference>